<reference evidence="1" key="1">
    <citation type="submission" date="2017-07" db="EMBL/GenBank/DDBJ databases">
        <title>Taro Niue Genome Assembly and Annotation.</title>
        <authorList>
            <person name="Atibalentja N."/>
            <person name="Keating K."/>
            <person name="Fields C.J."/>
        </authorList>
    </citation>
    <scope>NUCLEOTIDE SEQUENCE</scope>
    <source>
        <strain evidence="1">Niue_2</strain>
        <tissue evidence="1">Leaf</tissue>
    </source>
</reference>
<sequence length="68" mass="8072">MMRSWPTTWHHIDRFLVCHLTDYWASKASKSHRLLVAEFLWQELLAKKGHITCTTLCLMFVLFSTAVY</sequence>
<accession>A0A843WXT1</accession>
<dbReference type="EMBL" id="NMUH01004333">
    <property type="protein sequence ID" value="MQM09275.1"/>
    <property type="molecule type" value="Genomic_DNA"/>
</dbReference>
<comment type="caution">
    <text evidence="1">The sequence shown here is derived from an EMBL/GenBank/DDBJ whole genome shotgun (WGS) entry which is preliminary data.</text>
</comment>
<dbReference type="OrthoDB" id="260091at2759"/>
<evidence type="ECO:0000313" key="1">
    <source>
        <dbReference type="EMBL" id="MQM09275.1"/>
    </source>
</evidence>
<organism evidence="1 2">
    <name type="scientific">Colocasia esculenta</name>
    <name type="common">Wild taro</name>
    <name type="synonym">Arum esculentum</name>
    <dbReference type="NCBI Taxonomy" id="4460"/>
    <lineage>
        <taxon>Eukaryota</taxon>
        <taxon>Viridiplantae</taxon>
        <taxon>Streptophyta</taxon>
        <taxon>Embryophyta</taxon>
        <taxon>Tracheophyta</taxon>
        <taxon>Spermatophyta</taxon>
        <taxon>Magnoliopsida</taxon>
        <taxon>Liliopsida</taxon>
        <taxon>Araceae</taxon>
        <taxon>Aroideae</taxon>
        <taxon>Colocasieae</taxon>
        <taxon>Colocasia</taxon>
    </lineage>
</organism>
<gene>
    <name evidence="1" type="ORF">Taro_042147</name>
</gene>
<evidence type="ECO:0000313" key="2">
    <source>
        <dbReference type="Proteomes" id="UP000652761"/>
    </source>
</evidence>
<dbReference type="Proteomes" id="UP000652761">
    <property type="component" value="Unassembled WGS sequence"/>
</dbReference>
<protein>
    <submittedName>
        <fullName evidence="1">Uncharacterized protein</fullName>
    </submittedName>
</protein>
<name>A0A843WXT1_COLES</name>
<keyword evidence="2" id="KW-1185">Reference proteome</keyword>
<dbReference type="AlphaFoldDB" id="A0A843WXT1"/>
<proteinExistence type="predicted"/>